<organism evidence="1 2">
    <name type="scientific">Cytobacillus firmus</name>
    <name type="common">Bacillus firmus</name>
    <dbReference type="NCBI Taxonomy" id="1399"/>
    <lineage>
        <taxon>Bacteria</taxon>
        <taxon>Bacillati</taxon>
        <taxon>Bacillota</taxon>
        <taxon>Bacilli</taxon>
        <taxon>Bacillales</taxon>
        <taxon>Bacillaceae</taxon>
        <taxon>Cytobacillus</taxon>
    </lineage>
</organism>
<reference evidence="1 2" key="1">
    <citation type="submission" date="2018-06" db="EMBL/GenBank/DDBJ databases">
        <title>Freshwater and sediment microbial communities from various areas in North America, analyzing microbe dynamics in response to fracking.</title>
        <authorList>
            <person name="Lamendella R."/>
        </authorList>
    </citation>
    <scope>NUCLEOTIDE SEQUENCE [LARGE SCALE GENOMIC DNA]</scope>
    <source>
        <strain evidence="1 2">14_TX</strain>
    </source>
</reference>
<proteinExistence type="predicted"/>
<protein>
    <submittedName>
        <fullName evidence="1">Uncharacterized protein</fullName>
    </submittedName>
</protein>
<keyword evidence="2" id="KW-1185">Reference proteome</keyword>
<comment type="caution">
    <text evidence="1">The sequence shown here is derived from an EMBL/GenBank/DDBJ whole genome shotgun (WGS) entry which is preliminary data.</text>
</comment>
<dbReference type="EMBL" id="QNSF01000043">
    <property type="protein sequence ID" value="RBP85409.1"/>
    <property type="molecule type" value="Genomic_DNA"/>
</dbReference>
<accession>A0A366JG77</accession>
<dbReference type="Proteomes" id="UP000252731">
    <property type="component" value="Unassembled WGS sequence"/>
</dbReference>
<evidence type="ECO:0000313" key="2">
    <source>
        <dbReference type="Proteomes" id="UP000252731"/>
    </source>
</evidence>
<gene>
    <name evidence="1" type="ORF">DFO70_1435</name>
</gene>
<dbReference type="AlphaFoldDB" id="A0A366JG77"/>
<name>A0A366JG77_CYTFI</name>
<evidence type="ECO:0000313" key="1">
    <source>
        <dbReference type="EMBL" id="RBP85409.1"/>
    </source>
</evidence>
<sequence>MTIAGLNDAIDSFNPTDRIKVKRSSAFFLKGLVEHYQPRVPIISVFGHRIKLKFKTFDLKVQAKTTGNPVVFAYQCVEFRGIFSSSIVTSS</sequence>